<accession>A0A1D2VHB2</accession>
<dbReference type="STRING" id="1344418.A0A1D2VHB2"/>
<gene>
    <name evidence="3" type="ORF">ASCRUDRAFT_20308</name>
</gene>
<dbReference type="InterPro" id="IPR029058">
    <property type="entry name" value="AB_hydrolase_fold"/>
</dbReference>
<feature type="transmembrane region" description="Helical" evidence="1">
    <location>
        <begin position="187"/>
        <end position="213"/>
    </location>
</feature>
<sequence length="400" mass="47152">TCDLGYYIALENLKLVRYKIITEDGFILNLYRLLNRDEDKYTTEQNNRIPVLFLHGLLQSSASFVTNGKDSLAINLFNSNKYDIWLGNNRCFFDKKSYVLKNDNNPNFWNWDLNQMYQNDLSSMINFILKVNNNNNTNKINLIAHSQGTTQSLISISNNHENISSKLVCFVALSPAIYKGKLFDKKIFIIFLNSINLFFFRLFFGILSFMPIMLNIRKLLVKNHYSIKIFGFLGYLMFNFLFDWNDKLWDRNLRNRLFLFSPVYISSKLIFWWLNDNENDGFINCSRKVFNDDIDYIHENNSIKNNNAKNNLNNTNNKSLVPMFFFIGNKDDLVSNDLLIEHFEQFENHNYKIKDYTFNTETSSIILCVKRIPNYSHLDVLWAKDVLETIGDPMSQFLDS</sequence>
<keyword evidence="3" id="KW-0378">Hydrolase</keyword>
<dbReference type="FunCoup" id="A0A1D2VHB2">
    <property type="interactions" value="40"/>
</dbReference>
<reference evidence="4" key="1">
    <citation type="submission" date="2016-05" db="EMBL/GenBank/DDBJ databases">
        <title>Comparative genomics of biotechnologically important yeasts.</title>
        <authorList>
            <consortium name="DOE Joint Genome Institute"/>
            <person name="Riley R."/>
            <person name="Haridas S."/>
            <person name="Wolfe K.H."/>
            <person name="Lopes M.R."/>
            <person name="Hittinger C.T."/>
            <person name="Goker M."/>
            <person name="Salamov A."/>
            <person name="Wisecaver J."/>
            <person name="Long T.M."/>
            <person name="Aerts A.L."/>
            <person name="Barry K."/>
            <person name="Choi C."/>
            <person name="Clum A."/>
            <person name="Coughlan A.Y."/>
            <person name="Deshpande S."/>
            <person name="Douglass A.P."/>
            <person name="Hanson S.J."/>
            <person name="Klenk H.-P."/>
            <person name="Labutti K."/>
            <person name="Lapidus A."/>
            <person name="Lindquist E."/>
            <person name="Lipzen A."/>
            <person name="Meier-Kolthoff J.P."/>
            <person name="Ohm R.A."/>
            <person name="Otillar R.P."/>
            <person name="Pangilinan J."/>
            <person name="Peng Y."/>
            <person name="Rokas A."/>
            <person name="Rosa C.A."/>
            <person name="Scheuner C."/>
            <person name="Sibirny A.A."/>
            <person name="Slot J.C."/>
            <person name="Stielow J.B."/>
            <person name="Sun H."/>
            <person name="Kurtzman C.P."/>
            <person name="Blackwell M."/>
            <person name="Grigoriev I.V."/>
            <person name="Jeffries T.W."/>
        </authorList>
    </citation>
    <scope>NUCLEOTIDE SEQUENCE [LARGE SCALE GENOMIC DNA]</scope>
    <source>
        <strain evidence="4">DSM 1968</strain>
    </source>
</reference>
<keyword evidence="1" id="KW-0472">Membrane</keyword>
<feature type="transmembrane region" description="Helical" evidence="1">
    <location>
        <begin position="225"/>
        <end position="245"/>
    </location>
</feature>
<dbReference type="OrthoDB" id="6130531at2759"/>
<name>A0A1D2VHB2_9ASCO</name>
<dbReference type="Gene3D" id="3.40.50.1820">
    <property type="entry name" value="alpha/beta hydrolase"/>
    <property type="match status" value="1"/>
</dbReference>
<evidence type="ECO:0000313" key="3">
    <source>
        <dbReference type="EMBL" id="ODV60982.1"/>
    </source>
</evidence>
<dbReference type="InterPro" id="IPR006693">
    <property type="entry name" value="AB_hydrolase_lipase"/>
</dbReference>
<feature type="non-terminal residue" evidence="3">
    <location>
        <position position="1"/>
    </location>
</feature>
<dbReference type="Pfam" id="PF04083">
    <property type="entry name" value="Abhydro_lipase"/>
    <property type="match status" value="1"/>
</dbReference>
<protein>
    <submittedName>
        <fullName evidence="3">Alpha/beta-hydrolase</fullName>
    </submittedName>
</protein>
<evidence type="ECO:0000313" key="4">
    <source>
        <dbReference type="Proteomes" id="UP000095038"/>
    </source>
</evidence>
<feature type="non-terminal residue" evidence="3">
    <location>
        <position position="400"/>
    </location>
</feature>
<dbReference type="Proteomes" id="UP000095038">
    <property type="component" value="Unassembled WGS sequence"/>
</dbReference>
<organism evidence="3 4">
    <name type="scientific">Ascoidea rubescens DSM 1968</name>
    <dbReference type="NCBI Taxonomy" id="1344418"/>
    <lineage>
        <taxon>Eukaryota</taxon>
        <taxon>Fungi</taxon>
        <taxon>Dikarya</taxon>
        <taxon>Ascomycota</taxon>
        <taxon>Saccharomycotina</taxon>
        <taxon>Saccharomycetes</taxon>
        <taxon>Ascoideaceae</taxon>
        <taxon>Ascoidea</taxon>
    </lineage>
</organism>
<dbReference type="RefSeq" id="XP_020047289.1">
    <property type="nucleotide sequence ID" value="XM_020189629.1"/>
</dbReference>
<evidence type="ECO:0000256" key="1">
    <source>
        <dbReference type="SAM" id="Phobius"/>
    </source>
</evidence>
<dbReference type="GO" id="GO:0016787">
    <property type="term" value="F:hydrolase activity"/>
    <property type="evidence" value="ECO:0007669"/>
    <property type="project" value="UniProtKB-KW"/>
</dbReference>
<proteinExistence type="predicted"/>
<feature type="domain" description="Partial AB-hydrolase lipase" evidence="2">
    <location>
        <begin position="6"/>
        <end position="68"/>
    </location>
</feature>
<dbReference type="SUPFAM" id="SSF53474">
    <property type="entry name" value="alpha/beta-Hydrolases"/>
    <property type="match status" value="1"/>
</dbReference>
<dbReference type="PANTHER" id="PTHR11005">
    <property type="entry name" value="LYSOSOMAL ACID LIPASE-RELATED"/>
    <property type="match status" value="1"/>
</dbReference>
<feature type="transmembrane region" description="Helical" evidence="1">
    <location>
        <begin position="257"/>
        <end position="274"/>
    </location>
</feature>
<dbReference type="EMBL" id="KV454480">
    <property type="protein sequence ID" value="ODV60982.1"/>
    <property type="molecule type" value="Genomic_DNA"/>
</dbReference>
<evidence type="ECO:0000259" key="2">
    <source>
        <dbReference type="Pfam" id="PF04083"/>
    </source>
</evidence>
<dbReference type="GO" id="GO:0006629">
    <property type="term" value="P:lipid metabolic process"/>
    <property type="evidence" value="ECO:0007669"/>
    <property type="project" value="InterPro"/>
</dbReference>
<keyword evidence="1" id="KW-0812">Transmembrane</keyword>
<dbReference type="GeneID" id="30963265"/>
<dbReference type="InParanoid" id="A0A1D2VHB2"/>
<dbReference type="AlphaFoldDB" id="A0A1D2VHB2"/>
<keyword evidence="4" id="KW-1185">Reference proteome</keyword>
<keyword evidence="1" id="KW-1133">Transmembrane helix</keyword>